<evidence type="ECO:0000313" key="7">
    <source>
        <dbReference type="Proteomes" id="UP000620124"/>
    </source>
</evidence>
<evidence type="ECO:0000259" key="5">
    <source>
        <dbReference type="Pfam" id="PF03167"/>
    </source>
</evidence>
<dbReference type="SUPFAM" id="SSF52141">
    <property type="entry name" value="Uracil-DNA glycosylase-like"/>
    <property type="match status" value="1"/>
</dbReference>
<feature type="region of interest" description="Disordered" evidence="4">
    <location>
        <begin position="368"/>
        <end position="425"/>
    </location>
</feature>
<dbReference type="InterPro" id="IPR005122">
    <property type="entry name" value="Uracil-DNA_glycosylase-like"/>
</dbReference>
<protein>
    <submittedName>
        <fullName evidence="6">UDG domain-containing protein</fullName>
    </submittedName>
</protein>
<evidence type="ECO:0000313" key="6">
    <source>
        <dbReference type="EMBL" id="KAF7338195.1"/>
    </source>
</evidence>
<evidence type="ECO:0000256" key="3">
    <source>
        <dbReference type="ARBA" id="ARBA00023204"/>
    </source>
</evidence>
<reference evidence="6" key="1">
    <citation type="submission" date="2020-05" db="EMBL/GenBank/DDBJ databases">
        <title>Mycena genomes resolve the evolution of fungal bioluminescence.</title>
        <authorList>
            <person name="Tsai I.J."/>
        </authorList>
    </citation>
    <scope>NUCLEOTIDE SEQUENCE</scope>
    <source>
        <strain evidence="6">CCC161011</strain>
    </source>
</reference>
<dbReference type="AlphaFoldDB" id="A0A8H6XCY6"/>
<dbReference type="Proteomes" id="UP000620124">
    <property type="component" value="Unassembled WGS sequence"/>
</dbReference>
<dbReference type="Pfam" id="PF03167">
    <property type="entry name" value="UDG"/>
    <property type="match status" value="1"/>
</dbReference>
<gene>
    <name evidence="6" type="ORF">MVEN_02044500</name>
</gene>
<feature type="compositionally biased region" description="Low complexity" evidence="4">
    <location>
        <begin position="60"/>
        <end position="87"/>
    </location>
</feature>
<name>A0A8H6XCY6_9AGAR</name>
<dbReference type="PANTHER" id="PTHR12159">
    <property type="entry name" value="G/T AND G/U MISMATCH-SPECIFIC DNA GLYCOSYLASE"/>
    <property type="match status" value="1"/>
</dbReference>
<dbReference type="Gene3D" id="3.40.470.10">
    <property type="entry name" value="Uracil-DNA glycosylase-like domain"/>
    <property type="match status" value="1"/>
</dbReference>
<dbReference type="InterPro" id="IPR036895">
    <property type="entry name" value="Uracil-DNA_glycosylase-like_sf"/>
</dbReference>
<keyword evidence="2" id="KW-0378">Hydrolase</keyword>
<accession>A0A8H6XCY6</accession>
<keyword evidence="3" id="KW-0234">DNA repair</keyword>
<keyword evidence="7" id="KW-1185">Reference proteome</keyword>
<organism evidence="6 7">
    <name type="scientific">Mycena venus</name>
    <dbReference type="NCBI Taxonomy" id="2733690"/>
    <lineage>
        <taxon>Eukaryota</taxon>
        <taxon>Fungi</taxon>
        <taxon>Dikarya</taxon>
        <taxon>Basidiomycota</taxon>
        <taxon>Agaricomycotina</taxon>
        <taxon>Agaricomycetes</taxon>
        <taxon>Agaricomycetidae</taxon>
        <taxon>Agaricales</taxon>
        <taxon>Marasmiineae</taxon>
        <taxon>Mycenaceae</taxon>
        <taxon>Mycena</taxon>
    </lineage>
</organism>
<proteinExistence type="predicted"/>
<feature type="compositionally biased region" description="Basic and acidic residues" evidence="4">
    <location>
        <begin position="402"/>
        <end position="417"/>
    </location>
</feature>
<keyword evidence="1" id="KW-0227">DNA damage</keyword>
<dbReference type="CDD" id="cd10028">
    <property type="entry name" value="UDG-F2_TDG_MUG"/>
    <property type="match status" value="1"/>
</dbReference>
<feature type="region of interest" description="Disordered" evidence="4">
    <location>
        <begin position="60"/>
        <end position="88"/>
    </location>
</feature>
<comment type="caution">
    <text evidence="6">The sequence shown here is derived from an EMBL/GenBank/DDBJ whole genome shotgun (WGS) entry which is preliminary data.</text>
</comment>
<dbReference type="EMBL" id="JACAZI010000021">
    <property type="protein sequence ID" value="KAF7338195.1"/>
    <property type="molecule type" value="Genomic_DNA"/>
</dbReference>
<evidence type="ECO:0000256" key="4">
    <source>
        <dbReference type="SAM" id="MobiDB-lite"/>
    </source>
</evidence>
<dbReference type="GO" id="GO:0008263">
    <property type="term" value="F:pyrimidine-specific mismatch base pair DNA N-glycosylase activity"/>
    <property type="evidence" value="ECO:0007669"/>
    <property type="project" value="TreeGrafter"/>
</dbReference>
<dbReference type="GO" id="GO:0006285">
    <property type="term" value="P:base-excision repair, AP site formation"/>
    <property type="evidence" value="ECO:0007669"/>
    <property type="project" value="InterPro"/>
</dbReference>
<dbReference type="OrthoDB" id="565731at2759"/>
<dbReference type="InterPro" id="IPR015637">
    <property type="entry name" value="MUG/TDG"/>
</dbReference>
<evidence type="ECO:0000256" key="1">
    <source>
        <dbReference type="ARBA" id="ARBA00022763"/>
    </source>
</evidence>
<sequence length="676" mass="74790">MAMNIARASVRLFPRSAILPRRQIHGTAIAFAKKKKSKVVVEDLFDDEEQWGVAEDLIPSAAAPQPSPSSSEPVVASTSSATPPATTLTKKIEERRLSPGQRLDRFTTLVRFVKPRIGRNPTKKTPLVRRTVFPQLIQLSTTPEHLHTITDLMVTWKEGRLGTQGKARLDPDGKPKGAHPFAESTSELFARRCEELGVPEHALMVYGEFAKYALPLTLPAARRLLHGLLAKDRPFADIVTATALYASHGLPPAHQDLPSCALLLSACLRNLKIAEGKERAETQALVDALVPSLKTQLKHNAPMPESRDVRDKTVRRWLKSIMLDVNEFLRENDTSSDTSAFCTMKEEETTDDSALNSSLTQFRSSLSQFSFDSAPKPEPRRSPRKPVPVGSRSASTTPVKRLASERGLNEDVKESKASFKKQKRSYAPPETYAHLREVQDHLKPDLDVMFCGINPGKRSAEIGHHFGNPSNHFWWCLHQSGFTETKIPPHEDFTLPDRFSLGLTNLVDRPTTEQMELSNSEQLANVPVFLAKVARFRPGIVCFVGLSIAKVVDASLKVTLSPNAKSWGLRPYKMVHQNPSKFSETLFFAAPSTSGLVTQFQRPKKAEIFGEVRELVAHLKAGNVSTAEMTVIQPHQIAQVSSDPLGLSFSLPPKVEEEQGTLEGLGLIQMPSDEGQ</sequence>
<dbReference type="GO" id="GO:0004844">
    <property type="term" value="F:uracil DNA N-glycosylase activity"/>
    <property type="evidence" value="ECO:0007669"/>
    <property type="project" value="TreeGrafter"/>
</dbReference>
<feature type="domain" description="Uracil-DNA glycosylase-like" evidence="5">
    <location>
        <begin position="441"/>
        <end position="605"/>
    </location>
</feature>
<evidence type="ECO:0000256" key="2">
    <source>
        <dbReference type="ARBA" id="ARBA00022801"/>
    </source>
</evidence>
<dbReference type="PANTHER" id="PTHR12159:SF9">
    <property type="entry name" value="G_T MISMATCH-SPECIFIC THYMINE DNA GLYCOSYLASE"/>
    <property type="match status" value="1"/>
</dbReference>